<evidence type="ECO:0000313" key="1">
    <source>
        <dbReference type="EMBL" id="MDR6292886.1"/>
    </source>
</evidence>
<protein>
    <recommendedName>
        <fullName evidence="3">TerB family tellurite resistance protein</fullName>
    </recommendedName>
</protein>
<sequence>MKQSPPPHTDDSNDRAEFEGAAYLTRALLDQVVAERMSSLELATWLRQLMMRKDDPLSDNEKSAIVCTLAIALLGEDGLEFDPSQLMDLVDSSDQAIAIERMI</sequence>
<dbReference type="Proteomes" id="UP001262410">
    <property type="component" value="Unassembled WGS sequence"/>
</dbReference>
<name>A0ABU1JWA2_9PROT</name>
<proteinExistence type="predicted"/>
<comment type="caution">
    <text evidence="1">The sequence shown here is derived from an EMBL/GenBank/DDBJ whole genome shotgun (WGS) entry which is preliminary data.</text>
</comment>
<dbReference type="RefSeq" id="WP_309799380.1">
    <property type="nucleotide sequence ID" value="NZ_JAVDPW010000010.1"/>
</dbReference>
<gene>
    <name evidence="1" type="ORF">E9232_005431</name>
</gene>
<evidence type="ECO:0008006" key="3">
    <source>
        <dbReference type="Google" id="ProtNLM"/>
    </source>
</evidence>
<evidence type="ECO:0000313" key="2">
    <source>
        <dbReference type="Proteomes" id="UP001262410"/>
    </source>
</evidence>
<reference evidence="1 2" key="1">
    <citation type="submission" date="2023-07" db="EMBL/GenBank/DDBJ databases">
        <title>Sorghum-associated microbial communities from plants grown in Nebraska, USA.</title>
        <authorList>
            <person name="Schachtman D."/>
        </authorList>
    </citation>
    <scope>NUCLEOTIDE SEQUENCE [LARGE SCALE GENOMIC DNA]</scope>
    <source>
        <strain evidence="1 2">584</strain>
    </source>
</reference>
<dbReference type="EMBL" id="JAVDPW010000010">
    <property type="protein sequence ID" value="MDR6292886.1"/>
    <property type="molecule type" value="Genomic_DNA"/>
</dbReference>
<organism evidence="1 2">
    <name type="scientific">Inquilinus ginsengisoli</name>
    <dbReference type="NCBI Taxonomy" id="363840"/>
    <lineage>
        <taxon>Bacteria</taxon>
        <taxon>Pseudomonadati</taxon>
        <taxon>Pseudomonadota</taxon>
        <taxon>Alphaproteobacteria</taxon>
        <taxon>Rhodospirillales</taxon>
        <taxon>Rhodospirillaceae</taxon>
        <taxon>Inquilinus</taxon>
    </lineage>
</organism>
<keyword evidence="2" id="KW-1185">Reference proteome</keyword>
<accession>A0ABU1JWA2</accession>